<dbReference type="InterPro" id="IPR016169">
    <property type="entry name" value="FAD-bd_PCMH_sub2"/>
</dbReference>
<feature type="domain" description="FAD-binding PCMH-type" evidence="4">
    <location>
        <begin position="60"/>
        <end position="241"/>
    </location>
</feature>
<comment type="similarity">
    <text evidence="2">Belongs to the oxygen-dependent FAD-linked oxidoreductase family.</text>
</comment>
<dbReference type="GO" id="GO:0071949">
    <property type="term" value="F:FAD binding"/>
    <property type="evidence" value="ECO:0007669"/>
    <property type="project" value="InterPro"/>
</dbReference>
<organism evidence="5 6">
    <name type="scientific">Vanilla planifolia</name>
    <name type="common">Vanilla</name>
    <dbReference type="NCBI Taxonomy" id="51239"/>
    <lineage>
        <taxon>Eukaryota</taxon>
        <taxon>Viridiplantae</taxon>
        <taxon>Streptophyta</taxon>
        <taxon>Embryophyta</taxon>
        <taxon>Tracheophyta</taxon>
        <taxon>Spermatophyta</taxon>
        <taxon>Magnoliopsida</taxon>
        <taxon>Liliopsida</taxon>
        <taxon>Asparagales</taxon>
        <taxon>Orchidaceae</taxon>
        <taxon>Vanilloideae</taxon>
        <taxon>Vanilleae</taxon>
        <taxon>Vanilla</taxon>
    </lineage>
</organism>
<evidence type="ECO:0000256" key="2">
    <source>
        <dbReference type="ARBA" id="ARBA00005466"/>
    </source>
</evidence>
<dbReference type="InterPro" id="IPR016166">
    <property type="entry name" value="FAD-bd_PCMH"/>
</dbReference>
<protein>
    <recommendedName>
        <fullName evidence="4">FAD-binding PCMH-type domain-containing protein</fullName>
    </recommendedName>
</protein>
<dbReference type="Gene3D" id="3.30.43.10">
    <property type="entry name" value="Uridine Diphospho-n-acetylenolpyruvylglucosamine Reductase, domain 2"/>
    <property type="match status" value="1"/>
</dbReference>
<evidence type="ECO:0000256" key="3">
    <source>
        <dbReference type="ARBA" id="ARBA00023002"/>
    </source>
</evidence>
<keyword evidence="3" id="KW-0560">Oxidoreductase</keyword>
<dbReference type="OrthoDB" id="9996127at2759"/>
<dbReference type="GO" id="GO:0016491">
    <property type="term" value="F:oxidoreductase activity"/>
    <property type="evidence" value="ECO:0007669"/>
    <property type="project" value="UniProtKB-KW"/>
</dbReference>
<name>A0A835PND9_VANPL</name>
<accession>A0A835PND9</accession>
<evidence type="ECO:0000313" key="6">
    <source>
        <dbReference type="Proteomes" id="UP000636800"/>
    </source>
</evidence>
<comment type="caution">
    <text evidence="5">The sequence shown here is derived from an EMBL/GenBank/DDBJ whole genome shotgun (WGS) entry which is preliminary data.</text>
</comment>
<evidence type="ECO:0000256" key="1">
    <source>
        <dbReference type="ARBA" id="ARBA00001974"/>
    </source>
</evidence>
<dbReference type="Gene3D" id="3.30.465.10">
    <property type="match status" value="1"/>
</dbReference>
<dbReference type="PROSITE" id="PS51387">
    <property type="entry name" value="FAD_PCMH"/>
    <property type="match status" value="1"/>
</dbReference>
<evidence type="ECO:0000259" key="4">
    <source>
        <dbReference type="PROSITE" id="PS51387"/>
    </source>
</evidence>
<dbReference type="PANTHER" id="PTHR13878:SF127">
    <property type="entry name" value="CYTOKININ DEHYDROGENASE 3"/>
    <property type="match status" value="1"/>
</dbReference>
<dbReference type="PANTHER" id="PTHR13878">
    <property type="entry name" value="GULONOLACTONE OXIDASE"/>
    <property type="match status" value="1"/>
</dbReference>
<dbReference type="EMBL" id="JADCNL010000013">
    <property type="protein sequence ID" value="KAG0454712.1"/>
    <property type="molecule type" value="Genomic_DNA"/>
</dbReference>
<sequence>MPSFPRATFFTLTAVMSIVGQLQPRLGKLPPDLLGHNIAGKLRHDPASIASASSDYGKDYSSCSAAVLYPTTAADIEACSRLSISSPRPFVVARGCGTLDSGAGVRPGRVVWRWPLRRLQWPGGCVRRGEGSWTPAGADVDRRAHESLRYGLAPRSWTDYLYLTVGGTLSNAGVGGQAFRHGPQISNVYEVDVITACHGSTMQERRYNLLGQPKPDLFFAVLGGLGQFRIITRARIAPRRGTPKYVHLPTLSEDAGALDPTHVHEFRYVREGPGNADIVPGGGPGVATGLRRGVDARRRRLAE</sequence>
<dbReference type="InterPro" id="IPR016167">
    <property type="entry name" value="FAD-bd_PCMH_sub1"/>
</dbReference>
<dbReference type="Proteomes" id="UP000636800">
    <property type="component" value="Chromosome 13"/>
</dbReference>
<evidence type="ECO:0000313" key="5">
    <source>
        <dbReference type="EMBL" id="KAG0454712.1"/>
    </source>
</evidence>
<dbReference type="AlphaFoldDB" id="A0A835PND9"/>
<gene>
    <name evidence="5" type="ORF">HPP92_024004</name>
</gene>
<keyword evidence="6" id="KW-1185">Reference proteome</keyword>
<dbReference type="InterPro" id="IPR050432">
    <property type="entry name" value="FAD-linked_Oxidoreductases_BP"/>
</dbReference>
<comment type="cofactor">
    <cofactor evidence="1">
        <name>FAD</name>
        <dbReference type="ChEBI" id="CHEBI:57692"/>
    </cofactor>
</comment>
<reference evidence="5 6" key="1">
    <citation type="journal article" date="2020" name="Nat. Food">
        <title>A phased Vanilla planifolia genome enables genetic improvement of flavour and production.</title>
        <authorList>
            <person name="Hasing T."/>
            <person name="Tang H."/>
            <person name="Brym M."/>
            <person name="Khazi F."/>
            <person name="Huang T."/>
            <person name="Chambers A.H."/>
        </authorList>
    </citation>
    <scope>NUCLEOTIDE SEQUENCE [LARGE SCALE GENOMIC DNA]</scope>
    <source>
        <tissue evidence="5">Leaf</tissue>
    </source>
</reference>
<dbReference type="InterPro" id="IPR036318">
    <property type="entry name" value="FAD-bd_PCMH-like_sf"/>
</dbReference>
<proteinExistence type="inferred from homology"/>
<dbReference type="SUPFAM" id="SSF56176">
    <property type="entry name" value="FAD-binding/transporter-associated domain-like"/>
    <property type="match status" value="1"/>
</dbReference>